<comment type="similarity">
    <text evidence="1">Belongs to the NifU family.</text>
</comment>
<dbReference type="InterPro" id="IPR001075">
    <property type="entry name" value="NIF_FeS_clus_asmbl_NifU_C"/>
</dbReference>
<dbReference type="RefSeq" id="WP_128982247.1">
    <property type="nucleotide sequence ID" value="NZ_PDKJ01000011.1"/>
</dbReference>
<dbReference type="Gene3D" id="3.30.300.130">
    <property type="entry name" value="Fe-S cluster assembly (FSCA)"/>
    <property type="match status" value="1"/>
</dbReference>
<dbReference type="AlphaFoldDB" id="A0A4Q0Y9K7"/>
<dbReference type="Proteomes" id="UP000290172">
    <property type="component" value="Unassembled WGS sequence"/>
</dbReference>
<dbReference type="InterPro" id="IPR034904">
    <property type="entry name" value="FSCA_dom_sf"/>
</dbReference>
<dbReference type="PANTHER" id="PTHR11178">
    <property type="entry name" value="IRON-SULFUR CLUSTER SCAFFOLD PROTEIN NFU-RELATED"/>
    <property type="match status" value="1"/>
</dbReference>
<evidence type="ECO:0000256" key="1">
    <source>
        <dbReference type="ARBA" id="ARBA00006420"/>
    </source>
</evidence>
<protein>
    <recommendedName>
        <fullName evidence="2">NIF system FeS cluster assembly NifU C-terminal domain-containing protein</fullName>
    </recommendedName>
</protein>
<comment type="caution">
    <text evidence="3">The sequence shown here is derived from an EMBL/GenBank/DDBJ whole genome shotgun (WGS) entry which is preliminary data.</text>
</comment>
<proteinExistence type="inferred from homology"/>
<dbReference type="PANTHER" id="PTHR11178:SF1">
    <property type="entry name" value="NFU1 IRON-SULFUR CLUSTER SCAFFOLD HOMOLOG, MITOCHONDRIAL"/>
    <property type="match status" value="1"/>
</dbReference>
<dbReference type="GO" id="GO:0005506">
    <property type="term" value="F:iron ion binding"/>
    <property type="evidence" value="ECO:0007669"/>
    <property type="project" value="InterPro"/>
</dbReference>
<evidence type="ECO:0000259" key="2">
    <source>
        <dbReference type="Pfam" id="PF01106"/>
    </source>
</evidence>
<name>A0A4Q0Y9K7_9BACT</name>
<organism evidence="3 4">
    <name type="scientific">Halarcobacter ebronensis</name>
    <dbReference type="NCBI Taxonomy" id="1462615"/>
    <lineage>
        <taxon>Bacteria</taxon>
        <taxon>Pseudomonadati</taxon>
        <taxon>Campylobacterota</taxon>
        <taxon>Epsilonproteobacteria</taxon>
        <taxon>Campylobacterales</taxon>
        <taxon>Arcobacteraceae</taxon>
        <taxon>Halarcobacter</taxon>
    </lineage>
</organism>
<sequence>MMPFSDEDLKPAVGSIIKSRIAPMLAKDGGAIVLLDIIDGKVYVQLQGACVGCSASGSTLKFIVEKELKAAIHPELKIINVPQGMEDKLQEIE</sequence>
<feature type="domain" description="NIF system FeS cluster assembly NifU C-terminal" evidence="2">
    <location>
        <begin position="15"/>
        <end position="78"/>
    </location>
</feature>
<dbReference type="Pfam" id="PF01106">
    <property type="entry name" value="NifU"/>
    <property type="match status" value="1"/>
</dbReference>
<gene>
    <name evidence="3" type="ORF">CRV08_11465</name>
</gene>
<evidence type="ECO:0000313" key="3">
    <source>
        <dbReference type="EMBL" id="RXJ66950.1"/>
    </source>
</evidence>
<dbReference type="EMBL" id="PDKJ01000011">
    <property type="protein sequence ID" value="RXJ66950.1"/>
    <property type="molecule type" value="Genomic_DNA"/>
</dbReference>
<dbReference type="GO" id="GO:0051536">
    <property type="term" value="F:iron-sulfur cluster binding"/>
    <property type="evidence" value="ECO:0007669"/>
    <property type="project" value="InterPro"/>
</dbReference>
<accession>A0A4Q0Y9K7</accession>
<reference evidence="3 4" key="1">
    <citation type="submission" date="2017-10" db="EMBL/GenBank/DDBJ databases">
        <title>Genomics of the genus Arcobacter.</title>
        <authorList>
            <person name="Perez-Cataluna A."/>
            <person name="Figueras M.J."/>
        </authorList>
    </citation>
    <scope>NUCLEOTIDE SEQUENCE [LARGE SCALE GENOMIC DNA]</scope>
    <source>
        <strain evidence="3 4">CECT 8993</strain>
    </source>
</reference>
<evidence type="ECO:0000313" key="4">
    <source>
        <dbReference type="Proteomes" id="UP000290172"/>
    </source>
</evidence>
<dbReference type="SUPFAM" id="SSF117916">
    <property type="entry name" value="Fe-S cluster assembly (FSCA) domain-like"/>
    <property type="match status" value="1"/>
</dbReference>
<dbReference type="GO" id="GO:0016226">
    <property type="term" value="P:iron-sulfur cluster assembly"/>
    <property type="evidence" value="ECO:0007669"/>
    <property type="project" value="InterPro"/>
</dbReference>